<feature type="compositionally biased region" description="Gly residues" evidence="1">
    <location>
        <begin position="48"/>
        <end position="62"/>
    </location>
</feature>
<name>B9F5H3_ORYSJ</name>
<feature type="compositionally biased region" description="Basic residues" evidence="1">
    <location>
        <begin position="123"/>
        <end position="142"/>
    </location>
</feature>
<feature type="signal peptide" evidence="2">
    <location>
        <begin position="1"/>
        <end position="19"/>
    </location>
</feature>
<evidence type="ECO:0000313" key="3">
    <source>
        <dbReference type="EMBL" id="EEE56904.1"/>
    </source>
</evidence>
<dbReference type="Proteomes" id="UP000007752">
    <property type="component" value="Chromosome 2"/>
</dbReference>
<organism evidence="3">
    <name type="scientific">Oryza sativa subsp. japonica</name>
    <name type="common">Rice</name>
    <dbReference type="NCBI Taxonomy" id="39947"/>
    <lineage>
        <taxon>Eukaryota</taxon>
        <taxon>Viridiplantae</taxon>
        <taxon>Streptophyta</taxon>
        <taxon>Embryophyta</taxon>
        <taxon>Tracheophyta</taxon>
        <taxon>Spermatophyta</taxon>
        <taxon>Magnoliopsida</taxon>
        <taxon>Liliopsida</taxon>
        <taxon>Poales</taxon>
        <taxon>Poaceae</taxon>
        <taxon>BOP clade</taxon>
        <taxon>Oryzoideae</taxon>
        <taxon>Oryzeae</taxon>
        <taxon>Oryzinae</taxon>
        <taxon>Oryza</taxon>
        <taxon>Oryza sativa</taxon>
    </lineage>
</organism>
<proteinExistence type="predicted"/>
<sequence>MAMMMEITGLLLLNRRASSSLSCCRALLAAPNRSIRTASTASSDEGGDGGGGEAGGEVGGGYSESPVTGVAGEGPHLGAHEVAGLRGGAQRWPSSLLVSHLVAGDEAEALLAGCDGEPPSRGGGRHGRRKEGRGSNRRRKGGHGQGCADGGEIEGKKMVGPTDS</sequence>
<feature type="region of interest" description="Disordered" evidence="1">
    <location>
        <begin position="112"/>
        <end position="164"/>
    </location>
</feature>
<evidence type="ECO:0000256" key="1">
    <source>
        <dbReference type="SAM" id="MobiDB-lite"/>
    </source>
</evidence>
<gene>
    <name evidence="3" type="ORF">OsJ_06566</name>
</gene>
<accession>B9F5H3</accession>
<reference evidence="3" key="1">
    <citation type="journal article" date="2005" name="PLoS Biol.">
        <title>The genomes of Oryza sativa: a history of duplications.</title>
        <authorList>
            <person name="Yu J."/>
            <person name="Wang J."/>
            <person name="Lin W."/>
            <person name="Li S."/>
            <person name="Li H."/>
            <person name="Zhou J."/>
            <person name="Ni P."/>
            <person name="Dong W."/>
            <person name="Hu S."/>
            <person name="Zeng C."/>
            <person name="Zhang J."/>
            <person name="Zhang Y."/>
            <person name="Li R."/>
            <person name="Xu Z."/>
            <person name="Li S."/>
            <person name="Li X."/>
            <person name="Zheng H."/>
            <person name="Cong L."/>
            <person name="Lin L."/>
            <person name="Yin J."/>
            <person name="Geng J."/>
            <person name="Li G."/>
            <person name="Shi J."/>
            <person name="Liu J."/>
            <person name="Lv H."/>
            <person name="Li J."/>
            <person name="Wang J."/>
            <person name="Deng Y."/>
            <person name="Ran L."/>
            <person name="Shi X."/>
            <person name="Wang X."/>
            <person name="Wu Q."/>
            <person name="Li C."/>
            <person name="Ren X."/>
            <person name="Wang J."/>
            <person name="Wang X."/>
            <person name="Li D."/>
            <person name="Liu D."/>
            <person name="Zhang X."/>
            <person name="Ji Z."/>
            <person name="Zhao W."/>
            <person name="Sun Y."/>
            <person name="Zhang Z."/>
            <person name="Bao J."/>
            <person name="Han Y."/>
            <person name="Dong L."/>
            <person name="Ji J."/>
            <person name="Chen P."/>
            <person name="Wu S."/>
            <person name="Liu J."/>
            <person name="Xiao Y."/>
            <person name="Bu D."/>
            <person name="Tan J."/>
            <person name="Yang L."/>
            <person name="Ye C."/>
            <person name="Zhang J."/>
            <person name="Xu J."/>
            <person name="Zhou Y."/>
            <person name="Yu Y."/>
            <person name="Zhang B."/>
            <person name="Zhuang S."/>
            <person name="Wei H."/>
            <person name="Liu B."/>
            <person name="Lei M."/>
            <person name="Yu H."/>
            <person name="Li Y."/>
            <person name="Xu H."/>
            <person name="Wei S."/>
            <person name="He X."/>
            <person name="Fang L."/>
            <person name="Zhang Z."/>
            <person name="Zhang Y."/>
            <person name="Huang X."/>
            <person name="Su Z."/>
            <person name="Tong W."/>
            <person name="Li J."/>
            <person name="Tong Z."/>
            <person name="Li S."/>
            <person name="Ye J."/>
            <person name="Wang L."/>
            <person name="Fang L."/>
            <person name="Lei T."/>
            <person name="Chen C."/>
            <person name="Chen H."/>
            <person name="Xu Z."/>
            <person name="Li H."/>
            <person name="Huang H."/>
            <person name="Zhang F."/>
            <person name="Xu H."/>
            <person name="Li N."/>
            <person name="Zhao C."/>
            <person name="Li S."/>
            <person name="Dong L."/>
            <person name="Huang Y."/>
            <person name="Li L."/>
            <person name="Xi Y."/>
            <person name="Qi Q."/>
            <person name="Li W."/>
            <person name="Zhang B."/>
            <person name="Hu W."/>
            <person name="Zhang Y."/>
            <person name="Tian X."/>
            <person name="Jiao Y."/>
            <person name="Liang X."/>
            <person name="Jin J."/>
            <person name="Gao L."/>
            <person name="Zheng W."/>
            <person name="Hao B."/>
            <person name="Liu S."/>
            <person name="Wang W."/>
            <person name="Yuan L."/>
            <person name="Cao M."/>
            <person name="McDermott J."/>
            <person name="Samudrala R."/>
            <person name="Wang J."/>
            <person name="Wong G.K."/>
            <person name="Yang H."/>
        </authorList>
    </citation>
    <scope>NUCLEOTIDE SEQUENCE [LARGE SCALE GENOMIC DNA]</scope>
</reference>
<dbReference type="AlphaFoldDB" id="B9F5H3"/>
<protein>
    <submittedName>
        <fullName evidence="3">Uncharacterized protein</fullName>
    </submittedName>
</protein>
<feature type="region of interest" description="Disordered" evidence="1">
    <location>
        <begin position="35"/>
        <end position="82"/>
    </location>
</feature>
<evidence type="ECO:0000256" key="2">
    <source>
        <dbReference type="SAM" id="SignalP"/>
    </source>
</evidence>
<reference evidence="3" key="2">
    <citation type="submission" date="2008-12" db="EMBL/GenBank/DDBJ databases">
        <title>Improved gene annotation of the rice (Oryza sativa) genomes.</title>
        <authorList>
            <person name="Wang J."/>
            <person name="Li R."/>
            <person name="Fan W."/>
            <person name="Huang Q."/>
            <person name="Zhang J."/>
            <person name="Zhou Y."/>
            <person name="Hu Y."/>
            <person name="Zi S."/>
            <person name="Li J."/>
            <person name="Ni P."/>
            <person name="Zheng H."/>
            <person name="Zhang Y."/>
            <person name="Zhao M."/>
            <person name="Hao Q."/>
            <person name="McDermott J."/>
            <person name="Samudrala R."/>
            <person name="Kristiansen K."/>
            <person name="Wong G.K.-S."/>
        </authorList>
    </citation>
    <scope>NUCLEOTIDE SEQUENCE</scope>
</reference>
<keyword evidence="2" id="KW-0732">Signal</keyword>
<dbReference type="EMBL" id="CM000139">
    <property type="protein sequence ID" value="EEE56904.1"/>
    <property type="molecule type" value="Genomic_DNA"/>
</dbReference>
<feature type="chain" id="PRO_5002883983" evidence="2">
    <location>
        <begin position="20"/>
        <end position="164"/>
    </location>
</feature>